<evidence type="ECO:0000256" key="3">
    <source>
        <dbReference type="PIRSR" id="PIRSR605502-1"/>
    </source>
</evidence>
<dbReference type="InterPro" id="IPR036705">
    <property type="entry name" value="Ribosyl_crysJ1_sf"/>
</dbReference>
<evidence type="ECO:0000313" key="4">
    <source>
        <dbReference type="EMBL" id="EPD98181.1"/>
    </source>
</evidence>
<accession>S3BCL4</accession>
<comment type="caution">
    <text evidence="4">The sequence shown here is derived from an EMBL/GenBank/DDBJ whole genome shotgun (WGS) entry which is preliminary data.</text>
</comment>
<evidence type="ECO:0000256" key="2">
    <source>
        <dbReference type="ARBA" id="ARBA00022801"/>
    </source>
</evidence>
<evidence type="ECO:0008006" key="6">
    <source>
        <dbReference type="Google" id="ProtNLM"/>
    </source>
</evidence>
<dbReference type="PATRIC" id="fig|1203554.3.peg.1968"/>
<feature type="binding site" evidence="3">
    <location>
        <position position="63"/>
    </location>
    <ligand>
        <name>Mg(2+)</name>
        <dbReference type="ChEBI" id="CHEBI:18420"/>
        <label>1</label>
    </ligand>
</feature>
<keyword evidence="2" id="KW-0378">Hydrolase</keyword>
<gene>
    <name evidence="4" type="ORF">HMPREF1476_01888</name>
</gene>
<feature type="binding site" evidence="3">
    <location>
        <position position="284"/>
    </location>
    <ligand>
        <name>Mg(2+)</name>
        <dbReference type="ChEBI" id="CHEBI:18420"/>
        <label>1</label>
    </ligand>
</feature>
<sequence length="337" mass="35428">MSQLQDRIAGALAGMVLGDAFGVPGELWPRAKVRERFGRITEFLDGPADNIVACYFKAGHYTDDSAQAFVVLNAIEAAGTVPPVQTLAKDLIAWVESMNGFEINLLGPSSKASLLAWVKGEDALPVTKLSLTNGAAMRIAPVGCLIEAGEHEKIAEAAARVSRVTHSTDVTIAGAAMVAQAVASGVAGRSWEQTLADVKTIFPIASAKGEPTWAASILARLEVFEELVLKRREAYDDEVVSRFIYDVIGTGTMTSESVTAALALAFWAQNPKKAAEIAANMGGDTDTIGCMAAAICGAHCGIGGIAAETVEFLEKTNGLHFGELAQGVMKTRAVFTL</sequence>
<feature type="binding site" evidence="3">
    <location>
        <position position="287"/>
    </location>
    <ligand>
        <name>Mg(2+)</name>
        <dbReference type="ChEBI" id="CHEBI:18420"/>
        <label>1</label>
    </ligand>
</feature>
<dbReference type="InterPro" id="IPR050792">
    <property type="entry name" value="ADP-ribosylglycohydrolase"/>
</dbReference>
<keyword evidence="3" id="KW-0479">Metal-binding</keyword>
<organism evidence="4 5">
    <name type="scientific">Sutterella wadsworthensis HGA0223</name>
    <dbReference type="NCBI Taxonomy" id="1203554"/>
    <lineage>
        <taxon>Bacteria</taxon>
        <taxon>Pseudomonadati</taxon>
        <taxon>Pseudomonadota</taxon>
        <taxon>Betaproteobacteria</taxon>
        <taxon>Burkholderiales</taxon>
        <taxon>Sutterellaceae</taxon>
        <taxon>Sutterella</taxon>
    </lineage>
</organism>
<comment type="cofactor">
    <cofactor evidence="3">
        <name>Mg(2+)</name>
        <dbReference type="ChEBI" id="CHEBI:18420"/>
    </cofactor>
    <text evidence="3">Binds 2 magnesium ions per subunit.</text>
</comment>
<dbReference type="EMBL" id="ATCF01000027">
    <property type="protein sequence ID" value="EPD98181.1"/>
    <property type="molecule type" value="Genomic_DNA"/>
</dbReference>
<dbReference type="PANTHER" id="PTHR16222">
    <property type="entry name" value="ADP-RIBOSYLGLYCOHYDROLASE"/>
    <property type="match status" value="1"/>
</dbReference>
<evidence type="ECO:0000256" key="1">
    <source>
        <dbReference type="ARBA" id="ARBA00010702"/>
    </source>
</evidence>
<dbReference type="HOGENOM" id="CLU_024566_3_0_4"/>
<dbReference type="PANTHER" id="PTHR16222:SF24">
    <property type="entry name" value="ADP-RIBOSYLHYDROLASE ARH3"/>
    <property type="match status" value="1"/>
</dbReference>
<keyword evidence="5" id="KW-1185">Reference proteome</keyword>
<feature type="binding site" evidence="3">
    <location>
        <position position="286"/>
    </location>
    <ligand>
        <name>Mg(2+)</name>
        <dbReference type="ChEBI" id="CHEBI:18420"/>
        <label>1</label>
    </ligand>
</feature>
<dbReference type="GO" id="GO:0046872">
    <property type="term" value="F:metal ion binding"/>
    <property type="evidence" value="ECO:0007669"/>
    <property type="project" value="UniProtKB-KW"/>
</dbReference>
<keyword evidence="3" id="KW-0460">Magnesium</keyword>
<dbReference type="InterPro" id="IPR005502">
    <property type="entry name" value="Ribosyl_crysJ1"/>
</dbReference>
<dbReference type="STRING" id="1203554.HMPREF1476_01888"/>
<proteinExistence type="inferred from homology"/>
<feature type="binding site" evidence="3">
    <location>
        <position position="64"/>
    </location>
    <ligand>
        <name>Mg(2+)</name>
        <dbReference type="ChEBI" id="CHEBI:18420"/>
        <label>1</label>
    </ligand>
</feature>
<dbReference type="SUPFAM" id="SSF101478">
    <property type="entry name" value="ADP-ribosylglycohydrolase"/>
    <property type="match status" value="1"/>
</dbReference>
<reference evidence="4 5" key="1">
    <citation type="submission" date="2013-04" db="EMBL/GenBank/DDBJ databases">
        <title>The Genome Sequence of Sutterella wadsworthensis HGA0223.</title>
        <authorList>
            <consortium name="The Broad Institute Genomics Platform"/>
            <person name="Earl A."/>
            <person name="Ward D."/>
            <person name="Feldgarden M."/>
            <person name="Gevers D."/>
            <person name="Schmidt T.M."/>
            <person name="Dover J."/>
            <person name="Dai D."/>
            <person name="Walker B."/>
            <person name="Young S."/>
            <person name="Zeng Q."/>
            <person name="Gargeya S."/>
            <person name="Fitzgerald M."/>
            <person name="Haas B."/>
            <person name="Abouelleil A."/>
            <person name="Allen A.W."/>
            <person name="Alvarado L."/>
            <person name="Arachchi H.M."/>
            <person name="Berlin A.M."/>
            <person name="Chapman S.B."/>
            <person name="Gainer-Dewar J."/>
            <person name="Goldberg J."/>
            <person name="Griggs A."/>
            <person name="Gujja S."/>
            <person name="Hansen M."/>
            <person name="Howarth C."/>
            <person name="Imamovic A."/>
            <person name="Ireland A."/>
            <person name="Larimer J."/>
            <person name="McCowan C."/>
            <person name="Murphy C."/>
            <person name="Pearson M."/>
            <person name="Poon T.W."/>
            <person name="Priest M."/>
            <person name="Roberts A."/>
            <person name="Saif S."/>
            <person name="Shea T."/>
            <person name="Sisk P."/>
            <person name="Sykes S."/>
            <person name="Wortman J."/>
            <person name="Nusbaum C."/>
            <person name="Birren B."/>
        </authorList>
    </citation>
    <scope>NUCLEOTIDE SEQUENCE [LARGE SCALE GENOMIC DNA]</scope>
    <source>
        <strain evidence="4 5">HGA0223</strain>
    </source>
</reference>
<dbReference type="Gene3D" id="1.10.4080.10">
    <property type="entry name" value="ADP-ribosylation/Crystallin J1"/>
    <property type="match status" value="1"/>
</dbReference>
<comment type="similarity">
    <text evidence="1">Belongs to the ADP-ribosylglycohydrolase family.</text>
</comment>
<dbReference type="eggNOG" id="COG1397">
    <property type="taxonomic scope" value="Bacteria"/>
</dbReference>
<dbReference type="Proteomes" id="UP000014400">
    <property type="component" value="Unassembled WGS sequence"/>
</dbReference>
<feature type="binding site" evidence="3">
    <location>
        <position position="62"/>
    </location>
    <ligand>
        <name>Mg(2+)</name>
        <dbReference type="ChEBI" id="CHEBI:18420"/>
        <label>1</label>
    </ligand>
</feature>
<dbReference type="GO" id="GO:0016787">
    <property type="term" value="F:hydrolase activity"/>
    <property type="evidence" value="ECO:0007669"/>
    <property type="project" value="UniProtKB-KW"/>
</dbReference>
<dbReference type="AlphaFoldDB" id="S3BCL4"/>
<protein>
    <recommendedName>
        <fullName evidence="6">ADP-ribosylglycohydrolase</fullName>
    </recommendedName>
</protein>
<name>S3BCL4_9BURK</name>
<dbReference type="Pfam" id="PF03747">
    <property type="entry name" value="ADP_ribosyl_GH"/>
    <property type="match status" value="1"/>
</dbReference>
<evidence type="ECO:0000313" key="5">
    <source>
        <dbReference type="Proteomes" id="UP000014400"/>
    </source>
</evidence>